<evidence type="ECO:0000256" key="1">
    <source>
        <dbReference type="SAM" id="MobiDB-lite"/>
    </source>
</evidence>
<keyword evidence="2" id="KW-0812">Transmembrane</keyword>
<protein>
    <recommendedName>
        <fullName evidence="3">LytR/CpsA/Psr regulator C-terminal domain-containing protein</fullName>
    </recommendedName>
</protein>
<dbReference type="InterPro" id="IPR027381">
    <property type="entry name" value="LytR/CpsA/Psr_C"/>
</dbReference>
<keyword evidence="2" id="KW-0472">Membrane</keyword>
<dbReference type="OrthoDB" id="4427486at2"/>
<evidence type="ECO:0000259" key="3">
    <source>
        <dbReference type="Pfam" id="PF13399"/>
    </source>
</evidence>
<comment type="caution">
    <text evidence="4">The sequence shown here is derived from an EMBL/GenBank/DDBJ whole genome shotgun (WGS) entry which is preliminary data.</text>
</comment>
<dbReference type="Pfam" id="PF13399">
    <property type="entry name" value="LytR_C"/>
    <property type="match status" value="1"/>
</dbReference>
<feature type="domain" description="LytR/CpsA/Psr regulator C-terminal" evidence="3">
    <location>
        <begin position="108"/>
        <end position="197"/>
    </location>
</feature>
<feature type="transmembrane region" description="Helical" evidence="2">
    <location>
        <begin position="15"/>
        <end position="36"/>
    </location>
</feature>
<dbReference type="EMBL" id="JNVU01000042">
    <property type="protein sequence ID" value="KEI43201.1"/>
    <property type="molecule type" value="Genomic_DNA"/>
</dbReference>
<name>A0A073AV34_9PSEU</name>
<dbReference type="Proteomes" id="UP000031419">
    <property type="component" value="Unassembled WGS sequence"/>
</dbReference>
<organism evidence="4 5">
    <name type="scientific">Saccharopolyspora rectivirgula</name>
    <dbReference type="NCBI Taxonomy" id="28042"/>
    <lineage>
        <taxon>Bacteria</taxon>
        <taxon>Bacillati</taxon>
        <taxon>Actinomycetota</taxon>
        <taxon>Actinomycetes</taxon>
        <taxon>Pseudonocardiales</taxon>
        <taxon>Pseudonocardiaceae</taxon>
        <taxon>Saccharopolyspora</taxon>
    </lineage>
</organism>
<dbReference type="AlphaFoldDB" id="A0A073AV34"/>
<evidence type="ECO:0000313" key="4">
    <source>
        <dbReference type="EMBL" id="KEI43201.1"/>
    </source>
</evidence>
<accession>A0A073AV34</accession>
<keyword evidence="5" id="KW-1185">Reference proteome</keyword>
<feature type="region of interest" description="Disordered" evidence="1">
    <location>
        <begin position="40"/>
        <end position="108"/>
    </location>
</feature>
<dbReference type="Gene3D" id="3.30.70.2390">
    <property type="match status" value="1"/>
</dbReference>
<evidence type="ECO:0000313" key="5">
    <source>
        <dbReference type="Proteomes" id="UP000031419"/>
    </source>
</evidence>
<feature type="compositionally biased region" description="Low complexity" evidence="1">
    <location>
        <begin position="60"/>
        <end position="79"/>
    </location>
</feature>
<dbReference type="eggNOG" id="ENOG50330SA">
    <property type="taxonomic scope" value="Bacteria"/>
</dbReference>
<dbReference type="STRING" id="28042.GU90_17415"/>
<proteinExistence type="predicted"/>
<evidence type="ECO:0000256" key="2">
    <source>
        <dbReference type="SAM" id="Phobius"/>
    </source>
</evidence>
<reference evidence="4 5" key="1">
    <citation type="submission" date="2014-06" db="EMBL/GenBank/DDBJ databases">
        <title>Saccharopolyspora rectivirgula DSM-43113 Genome sequencing.</title>
        <authorList>
            <person name="Barrera C."/>
            <person name="Millon L."/>
            <person name="Rognon B."/>
            <person name="Zaugg C."/>
            <person name="Monod M."/>
        </authorList>
    </citation>
    <scope>NUCLEOTIDE SEQUENCE [LARGE SCALE GENOMIC DNA]</scope>
    <source>
        <strain evidence="4 5">DSM 43113</strain>
    </source>
</reference>
<keyword evidence="2" id="KW-1133">Transmembrane helix</keyword>
<gene>
    <name evidence="4" type="ORF">GU90_17415</name>
</gene>
<sequence>MSSPEKPSEPSRVRIAGYSLIGAGAIAAVFGFVTLASGGQEEQAAPLPPEQFATSSARVPADSAEPAPAQPPQQDTSDTAAQAPEQRPGEAVPQDPEDTAEEPAPSKVLVRVYNNSTIRGLAGRAGEEIRRLGYEVPEVGNYSAGIIPTTTVYYTPGTEEERHARELATLLGARAEPRFAGIQDAKPGLIVILTNDYSSPSTPK</sequence>